<keyword evidence="3" id="KW-0050">Antiport</keyword>
<dbReference type="AlphaFoldDB" id="H1DDA2"/>
<evidence type="ECO:0000259" key="11">
    <source>
        <dbReference type="PROSITE" id="PS51202"/>
    </source>
</evidence>
<accession>H1DDA2</accession>
<evidence type="ECO:0000256" key="8">
    <source>
        <dbReference type="ARBA" id="ARBA00023065"/>
    </source>
</evidence>
<dbReference type="NCBIfam" id="NF003716">
    <property type="entry name" value="PRK05326.1-3"/>
    <property type="match status" value="1"/>
</dbReference>
<dbReference type="PROSITE" id="PS51202">
    <property type="entry name" value="RCK_C"/>
    <property type="match status" value="1"/>
</dbReference>
<dbReference type="NCBIfam" id="NF003715">
    <property type="entry name" value="PRK05326.1-2"/>
    <property type="match status" value="1"/>
</dbReference>
<feature type="transmembrane region" description="Helical" evidence="10">
    <location>
        <begin position="137"/>
        <end position="164"/>
    </location>
</feature>
<dbReference type="GO" id="GO:1902600">
    <property type="term" value="P:proton transmembrane transport"/>
    <property type="evidence" value="ECO:0007669"/>
    <property type="project" value="InterPro"/>
</dbReference>
<feature type="transmembrane region" description="Helical" evidence="10">
    <location>
        <begin position="242"/>
        <end position="262"/>
    </location>
</feature>
<keyword evidence="5" id="KW-0630">Potassium</keyword>
<organism evidence="12 13">
    <name type="scientific">Odoribacter laneus YIT 12061</name>
    <dbReference type="NCBI Taxonomy" id="742817"/>
    <lineage>
        <taxon>Bacteria</taxon>
        <taxon>Pseudomonadati</taxon>
        <taxon>Bacteroidota</taxon>
        <taxon>Bacteroidia</taxon>
        <taxon>Bacteroidales</taxon>
        <taxon>Odoribacteraceae</taxon>
        <taxon>Odoribacter</taxon>
    </lineage>
</organism>
<dbReference type="GO" id="GO:0015297">
    <property type="term" value="F:antiporter activity"/>
    <property type="evidence" value="ECO:0007669"/>
    <property type="project" value="UniProtKB-KW"/>
</dbReference>
<dbReference type="GO" id="GO:0008324">
    <property type="term" value="F:monoatomic cation transmembrane transporter activity"/>
    <property type="evidence" value="ECO:0007669"/>
    <property type="project" value="InterPro"/>
</dbReference>
<dbReference type="Proteomes" id="UP000004892">
    <property type="component" value="Unassembled WGS sequence"/>
</dbReference>
<evidence type="ECO:0000256" key="2">
    <source>
        <dbReference type="ARBA" id="ARBA00022448"/>
    </source>
</evidence>
<evidence type="ECO:0000256" key="1">
    <source>
        <dbReference type="ARBA" id="ARBA00004651"/>
    </source>
</evidence>
<keyword evidence="8" id="KW-0406">Ion transport</keyword>
<sequence length="518" mass="57487">MQNFQVIPAFRIMRKISYMIVTTGNILLIGSTLLFVSLIIGRTGYKLGIPVLLLFLIVGMIFGSDGVGIQFHNAGEAQFIGTLSLCIILFAGGMDTKINDIRPIIPQGVILATVGVLLTTFITGYFIYWLIGSLYPSMAAPLVGCLLLAAVMSSTDSASVFNILRSKSLNLKQNMRPLLELESGSNDPMAYMLTILLLQIIQSGDMSWGQILLSFFMQFSIGIIMGYVLGRIAVYIINHVCLMNNSLYQVILLTFLFFTFSITDLLNGNGYLAVYLAGLVIGNHRIVYKKNIANFFDGLAWLFQIIMFLSLGLLVNPKDLWGVAHIGLLIGIFLIFIARPLAVFLCLLPFRKMTLPGRIFVSWIGLRGAVPIIFATYPLLADIEGASQIFNIVFFITILSLLIQGTTVSGAARLLGLAHPAQEKPNEFDMELSEDIKSIVAEASVMPDLLTEGDRLQDLHFPQNTLVIMIKRYENYFVPNGHTRLLPGDKLLLLSDNEEELRHTLAQLGIEEYTLRRN</sequence>
<dbReference type="PANTHER" id="PTHR32507">
    <property type="entry name" value="NA(+)/H(+) ANTIPORTER 1"/>
    <property type="match status" value="1"/>
</dbReference>
<dbReference type="GO" id="GO:0006813">
    <property type="term" value="P:potassium ion transport"/>
    <property type="evidence" value="ECO:0007669"/>
    <property type="project" value="UniProtKB-KW"/>
</dbReference>
<feature type="transmembrane region" description="Helical" evidence="10">
    <location>
        <begin position="208"/>
        <end position="230"/>
    </location>
</feature>
<dbReference type="SUPFAM" id="SSF116726">
    <property type="entry name" value="TrkA C-terminal domain-like"/>
    <property type="match status" value="1"/>
</dbReference>
<keyword evidence="7 10" id="KW-1133">Transmembrane helix</keyword>
<feature type="transmembrane region" description="Helical" evidence="10">
    <location>
        <begin position="392"/>
        <end position="415"/>
    </location>
</feature>
<keyword evidence="2" id="KW-0813">Transport</keyword>
<keyword evidence="5" id="KW-0633">Potassium transport</keyword>
<feature type="transmembrane region" description="Helical" evidence="10">
    <location>
        <begin position="360"/>
        <end position="380"/>
    </location>
</feature>
<evidence type="ECO:0000256" key="6">
    <source>
        <dbReference type="ARBA" id="ARBA00022692"/>
    </source>
</evidence>
<dbReference type="HOGENOM" id="CLU_005912_9_1_10"/>
<reference evidence="12 13" key="1">
    <citation type="submission" date="2012-01" db="EMBL/GenBank/DDBJ databases">
        <title>The Genome Sequence of Odoribacter laneus YIT 12061.</title>
        <authorList>
            <consortium name="The Broad Institute Genome Sequencing Platform"/>
            <person name="Earl A."/>
            <person name="Ward D."/>
            <person name="Feldgarden M."/>
            <person name="Gevers D."/>
            <person name="Morotomi M."/>
            <person name="Young S.K."/>
            <person name="Zeng Q."/>
            <person name="Gargeya S."/>
            <person name="Fitzgerald M."/>
            <person name="Haas B."/>
            <person name="Abouelleil A."/>
            <person name="Alvarado L."/>
            <person name="Arachchi H.M."/>
            <person name="Berlin A."/>
            <person name="Chapman S.B."/>
            <person name="Gearin G."/>
            <person name="Goldberg J."/>
            <person name="Griggs A."/>
            <person name="Gujja S."/>
            <person name="Hansen M."/>
            <person name="Heiman D."/>
            <person name="Howarth C."/>
            <person name="Larimer J."/>
            <person name="Lui A."/>
            <person name="MacDonald P.J.P."/>
            <person name="McCowen C."/>
            <person name="Montmayeur A."/>
            <person name="Murphy C."/>
            <person name="Neiman D."/>
            <person name="Pearson M."/>
            <person name="Priest M."/>
            <person name="Roberts A."/>
            <person name="Saif S."/>
            <person name="Shea T."/>
            <person name="Sisk P."/>
            <person name="Stolte C."/>
            <person name="Sykes S."/>
            <person name="Wortman J."/>
            <person name="Nusbaum C."/>
            <person name="Birren B."/>
        </authorList>
    </citation>
    <scope>NUCLEOTIDE SEQUENCE [LARGE SCALE GENOMIC DNA]</scope>
    <source>
        <strain evidence="12 13">YIT 12061</strain>
    </source>
</reference>
<dbReference type="PANTHER" id="PTHR32507:SF7">
    <property type="entry name" value="K(+)_H(+) ANTIPORTER NHAP2"/>
    <property type="match status" value="1"/>
</dbReference>
<evidence type="ECO:0000313" key="12">
    <source>
        <dbReference type="EMBL" id="EHP50911.1"/>
    </source>
</evidence>
<dbReference type="GO" id="GO:0005886">
    <property type="term" value="C:plasma membrane"/>
    <property type="evidence" value="ECO:0007669"/>
    <property type="project" value="UniProtKB-SubCell"/>
</dbReference>
<feature type="transmembrane region" description="Helical" evidence="10">
    <location>
        <begin position="295"/>
        <end position="315"/>
    </location>
</feature>
<feature type="transmembrane region" description="Helical" evidence="10">
    <location>
        <begin position="321"/>
        <end position="348"/>
    </location>
</feature>
<dbReference type="PATRIC" id="fig|742817.3.peg.244"/>
<keyword evidence="13" id="KW-1185">Reference proteome</keyword>
<evidence type="ECO:0000256" key="4">
    <source>
        <dbReference type="ARBA" id="ARBA00022475"/>
    </source>
</evidence>
<dbReference type="InterPro" id="IPR006037">
    <property type="entry name" value="RCK_C"/>
</dbReference>
<dbReference type="InterPro" id="IPR038770">
    <property type="entry name" value="Na+/solute_symporter_sf"/>
</dbReference>
<keyword evidence="9 10" id="KW-0472">Membrane</keyword>
<dbReference type="InterPro" id="IPR006153">
    <property type="entry name" value="Cation/H_exchanger_TM"/>
</dbReference>
<feature type="transmembrane region" description="Helical" evidence="10">
    <location>
        <begin position="16"/>
        <end position="40"/>
    </location>
</feature>
<evidence type="ECO:0000256" key="7">
    <source>
        <dbReference type="ARBA" id="ARBA00022989"/>
    </source>
</evidence>
<evidence type="ECO:0000256" key="5">
    <source>
        <dbReference type="ARBA" id="ARBA00022538"/>
    </source>
</evidence>
<keyword evidence="6 10" id="KW-0812">Transmembrane</keyword>
<dbReference type="Gene3D" id="3.30.70.1450">
    <property type="entry name" value="Regulator of K+ conductance, C-terminal domain"/>
    <property type="match status" value="1"/>
</dbReference>
<feature type="transmembrane region" description="Helical" evidence="10">
    <location>
        <begin position="77"/>
        <end position="96"/>
    </location>
</feature>
<dbReference type="Pfam" id="PF00999">
    <property type="entry name" value="Na_H_Exchanger"/>
    <property type="match status" value="1"/>
</dbReference>
<dbReference type="eggNOG" id="COG3263">
    <property type="taxonomic scope" value="Bacteria"/>
</dbReference>
<protein>
    <recommendedName>
        <fullName evidence="11">RCK C-terminal domain-containing protein</fullName>
    </recommendedName>
</protein>
<feature type="transmembrane region" description="Helical" evidence="10">
    <location>
        <begin position="47"/>
        <end position="71"/>
    </location>
</feature>
<dbReference type="InterPro" id="IPR036721">
    <property type="entry name" value="RCK_C_sf"/>
</dbReference>
<evidence type="ECO:0000256" key="10">
    <source>
        <dbReference type="SAM" id="Phobius"/>
    </source>
</evidence>
<proteinExistence type="predicted"/>
<dbReference type="Pfam" id="PF02080">
    <property type="entry name" value="TrkA_C"/>
    <property type="match status" value="1"/>
</dbReference>
<evidence type="ECO:0000256" key="3">
    <source>
        <dbReference type="ARBA" id="ARBA00022449"/>
    </source>
</evidence>
<dbReference type="EMBL" id="ADMC01000002">
    <property type="protein sequence ID" value="EHP50911.1"/>
    <property type="molecule type" value="Genomic_DNA"/>
</dbReference>
<comment type="subcellular location">
    <subcellularLocation>
        <location evidence="1">Cell membrane</location>
        <topology evidence="1">Multi-pass membrane protein</topology>
    </subcellularLocation>
</comment>
<feature type="domain" description="RCK C-terminal" evidence="11">
    <location>
        <begin position="428"/>
        <end position="511"/>
    </location>
</feature>
<evidence type="ECO:0000313" key="13">
    <source>
        <dbReference type="Proteomes" id="UP000004892"/>
    </source>
</evidence>
<dbReference type="Gene3D" id="1.20.1530.20">
    <property type="match status" value="1"/>
</dbReference>
<evidence type="ECO:0000256" key="9">
    <source>
        <dbReference type="ARBA" id="ARBA00023136"/>
    </source>
</evidence>
<comment type="caution">
    <text evidence="12">The sequence shown here is derived from an EMBL/GenBank/DDBJ whole genome shotgun (WGS) entry which is preliminary data.</text>
</comment>
<keyword evidence="4" id="KW-1003">Cell membrane</keyword>
<feature type="transmembrane region" description="Helical" evidence="10">
    <location>
        <begin position="108"/>
        <end position="131"/>
    </location>
</feature>
<dbReference type="STRING" id="742817.HMPREF9449_00238"/>
<gene>
    <name evidence="12" type="ORF">HMPREF9449_00238</name>
</gene>
<name>H1DDA2_9BACT</name>